<keyword evidence="2" id="KW-0175">Coiled coil</keyword>
<evidence type="ECO:0000259" key="4">
    <source>
        <dbReference type="PROSITE" id="PS50158"/>
    </source>
</evidence>
<comment type="caution">
    <text evidence="5">The sequence shown here is derived from an EMBL/GenBank/DDBJ whole genome shotgun (WGS) entry which is preliminary data.</text>
</comment>
<name>A0A6L2JKR4_TANCI</name>
<keyword evidence="1" id="KW-0479">Metal-binding</keyword>
<dbReference type="PROSITE" id="PS50158">
    <property type="entry name" value="ZF_CCHC"/>
    <property type="match status" value="1"/>
</dbReference>
<organism evidence="5">
    <name type="scientific">Tanacetum cinerariifolium</name>
    <name type="common">Dalmatian daisy</name>
    <name type="synonym">Chrysanthemum cinerariifolium</name>
    <dbReference type="NCBI Taxonomy" id="118510"/>
    <lineage>
        <taxon>Eukaryota</taxon>
        <taxon>Viridiplantae</taxon>
        <taxon>Streptophyta</taxon>
        <taxon>Embryophyta</taxon>
        <taxon>Tracheophyta</taxon>
        <taxon>Spermatophyta</taxon>
        <taxon>Magnoliopsida</taxon>
        <taxon>eudicotyledons</taxon>
        <taxon>Gunneridae</taxon>
        <taxon>Pentapetalae</taxon>
        <taxon>asterids</taxon>
        <taxon>campanulids</taxon>
        <taxon>Asterales</taxon>
        <taxon>Asteraceae</taxon>
        <taxon>Asteroideae</taxon>
        <taxon>Anthemideae</taxon>
        <taxon>Anthemidinae</taxon>
        <taxon>Tanacetum</taxon>
    </lineage>
</organism>
<dbReference type="EMBL" id="BKCJ010000921">
    <property type="protein sequence ID" value="GEU37370.1"/>
    <property type="molecule type" value="Genomic_DNA"/>
</dbReference>
<feature type="domain" description="CCHC-type" evidence="4">
    <location>
        <begin position="534"/>
        <end position="549"/>
    </location>
</feature>
<protein>
    <recommendedName>
        <fullName evidence="4">CCHC-type domain-containing protein</fullName>
    </recommendedName>
</protein>
<dbReference type="InterPro" id="IPR036875">
    <property type="entry name" value="Znf_CCHC_sf"/>
</dbReference>
<dbReference type="SUPFAM" id="SSF57756">
    <property type="entry name" value="Retrovirus zinc finger-like domains"/>
    <property type="match status" value="1"/>
</dbReference>
<evidence type="ECO:0000313" key="5">
    <source>
        <dbReference type="EMBL" id="GEU37370.1"/>
    </source>
</evidence>
<keyword evidence="1" id="KW-0863">Zinc-finger</keyword>
<dbReference type="AlphaFoldDB" id="A0A6L2JKR4"/>
<reference evidence="5" key="1">
    <citation type="journal article" date="2019" name="Sci. Rep.">
        <title>Draft genome of Tanacetum cinerariifolium, the natural source of mosquito coil.</title>
        <authorList>
            <person name="Yamashiro T."/>
            <person name="Shiraishi A."/>
            <person name="Satake H."/>
            <person name="Nakayama K."/>
        </authorList>
    </citation>
    <scope>NUCLEOTIDE SEQUENCE</scope>
</reference>
<evidence type="ECO:0000256" key="3">
    <source>
        <dbReference type="SAM" id="MobiDB-lite"/>
    </source>
</evidence>
<proteinExistence type="predicted"/>
<evidence type="ECO:0000256" key="1">
    <source>
        <dbReference type="PROSITE-ProRule" id="PRU00047"/>
    </source>
</evidence>
<evidence type="ECO:0000256" key="2">
    <source>
        <dbReference type="SAM" id="Coils"/>
    </source>
</evidence>
<dbReference type="InterPro" id="IPR001878">
    <property type="entry name" value="Znf_CCHC"/>
</dbReference>
<sequence length="669" mass="76109">MIIDPTKTLKEPTYQVVLDSLALSPPYPAFLITTEVLEIYMHQFWHTITKIKNSSSYKFELDKKKCTIDVEVFCDILQIYPRLPNQEFDAPPSDKEIVTFIKELGHKGVYLGKFQVLLRSDSQEQNTMGSVEKAIKRSKQETNIHQAGGSSEGADLESAIPDEPKGKSIDISKGTSLNQGTKFDDDKSADLNMTDDEEEDEFIHNPAEYVPTDDENVDDEEYERINKEMYDDMNVELKDVEPANEEKGDEEITHAKNVNAEHEEVSQEVAGDQVKDDAQATVTAAPGTQKTEVPLQSSFISSDYTTKFLNFDNIPSSETEIISMMDIKVQNEDPRDDKNATNPPSILPTQQAPHTFSTIKLLILKKGEYEIWAMKMEHYLGHTDYPELHKGYDRFQSLLSQLEIHGACVSTEDANKKFLRCQPSSWSQVSLIIRTKPGVDTLSFDDLYNNLRVLESNVKGFTASSSSTQNVAFVSSDNTSSINELDEFDLEDMDLKWQVVMISMRLKKFYKTTRRKLHFNAKEPVGFDKTKVECFNCHNTGHFTRECRSKGNQESRRKDVGNTGHKARDNGRRPEKQYEPKAMVTIDGDGIDWNGHAEYDTENYALMAFNSRNSGSDTEVTFYSKECEKTYAKLKKLYDEQREQLGDAIIEIQAYTLALKNIEAQLVCH</sequence>
<accession>A0A6L2JKR4</accession>
<feature type="region of interest" description="Disordered" evidence="3">
    <location>
        <begin position="131"/>
        <end position="189"/>
    </location>
</feature>
<dbReference type="GO" id="GO:0003676">
    <property type="term" value="F:nucleic acid binding"/>
    <property type="evidence" value="ECO:0007669"/>
    <property type="project" value="InterPro"/>
</dbReference>
<dbReference type="GO" id="GO:0008270">
    <property type="term" value="F:zinc ion binding"/>
    <property type="evidence" value="ECO:0007669"/>
    <property type="project" value="UniProtKB-KW"/>
</dbReference>
<feature type="compositionally biased region" description="Basic and acidic residues" evidence="3">
    <location>
        <begin position="133"/>
        <end position="142"/>
    </location>
</feature>
<keyword evidence="1" id="KW-0862">Zinc</keyword>
<dbReference type="Gene3D" id="4.10.60.10">
    <property type="entry name" value="Zinc finger, CCHC-type"/>
    <property type="match status" value="1"/>
</dbReference>
<feature type="region of interest" description="Disordered" evidence="3">
    <location>
        <begin position="546"/>
        <end position="579"/>
    </location>
</feature>
<dbReference type="SMART" id="SM00343">
    <property type="entry name" value="ZnF_C2HC"/>
    <property type="match status" value="1"/>
</dbReference>
<gene>
    <name evidence="5" type="ORF">Tci_009348</name>
</gene>
<feature type="coiled-coil region" evidence="2">
    <location>
        <begin position="624"/>
        <end position="651"/>
    </location>
</feature>